<sequence length="319" mass="35038">MPIITEHITEVAASLSMEEVAAIPTETVYGLAGNIYSEKAIRSIFRIKQRPLFNPLIVHLADVSAMDDVATDIPPIARMLASQFWPGPLTLLLPKKEIIPDLITAGKATVALRVPNHPVTLALLKQLPFPLAAPSANPFGSISPTTAQHVASYFKDEFPFILDGGPCISGIESTIIGFNTDGAVVYRYGSLAVEEIEKITGPLQEYIRDEENPEAPGMLLRHYAPSTKTILSSDIARSIREYTGKKIGLMVFSESYLTGDIVVQERLTEKNSMEEAASNLYAAMHRLDQQQLDIIIAERFPDKGLGRSINDRLQRATHS</sequence>
<comment type="function">
    <text evidence="13">Required for the formation of a threonylcarbamoyl group on adenosine at position 37 (t(6)A37) in tRNAs that read codons beginning with adenine.</text>
</comment>
<evidence type="ECO:0000256" key="4">
    <source>
        <dbReference type="ARBA" id="ARBA00015492"/>
    </source>
</evidence>
<keyword evidence="5 13" id="KW-0963">Cytoplasm</keyword>
<reference evidence="16 17" key="1">
    <citation type="submission" date="2019-03" db="EMBL/GenBank/DDBJ databases">
        <title>Genomic Encyclopedia of Archaeal and Bacterial Type Strains, Phase II (KMG-II): from individual species to whole genera.</title>
        <authorList>
            <person name="Goeker M."/>
        </authorList>
    </citation>
    <scope>NUCLEOTIDE SEQUENCE [LARGE SCALE GENOMIC DNA]</scope>
    <source>
        <strain evidence="16 17">DSM 28323</strain>
    </source>
</reference>
<name>A0A4R6J276_9BACT</name>
<protein>
    <recommendedName>
        <fullName evidence="4 13">Threonylcarbamoyl-AMP synthase</fullName>
        <shortName evidence="13">TC-AMP synthase</shortName>
        <ecNumber evidence="3 13">2.7.7.87</ecNumber>
    </recommendedName>
    <alternativeName>
        <fullName evidence="11 13">L-threonylcarbamoyladenylate synthase</fullName>
    </alternativeName>
</protein>
<dbReference type="Gene3D" id="3.40.50.11030">
    <property type="entry name" value="Threonylcarbamoyl-AMP synthase, C-terminal domain"/>
    <property type="match status" value="1"/>
</dbReference>
<dbReference type="GO" id="GO:0005737">
    <property type="term" value="C:cytoplasm"/>
    <property type="evidence" value="ECO:0007669"/>
    <property type="project" value="UniProtKB-SubCell"/>
</dbReference>
<evidence type="ECO:0000256" key="2">
    <source>
        <dbReference type="ARBA" id="ARBA00007663"/>
    </source>
</evidence>
<dbReference type="PROSITE" id="PS51163">
    <property type="entry name" value="YRDC"/>
    <property type="match status" value="1"/>
</dbReference>
<feature type="binding site" evidence="14">
    <location>
        <position position="59"/>
    </location>
    <ligand>
        <name>ATP</name>
        <dbReference type="ChEBI" id="CHEBI:30616"/>
    </ligand>
</feature>
<dbReference type="InterPro" id="IPR050156">
    <property type="entry name" value="TC-AMP_synthase_SUA5"/>
</dbReference>
<evidence type="ECO:0000256" key="12">
    <source>
        <dbReference type="ARBA" id="ARBA00048366"/>
    </source>
</evidence>
<dbReference type="EC" id="2.7.7.87" evidence="3 13"/>
<keyword evidence="8 13" id="KW-0548">Nucleotidyltransferase</keyword>
<feature type="binding site" evidence="14">
    <location>
        <position position="173"/>
    </location>
    <ligand>
        <name>L-threonine</name>
        <dbReference type="ChEBI" id="CHEBI:57926"/>
    </ligand>
</feature>
<dbReference type="Pfam" id="PF01300">
    <property type="entry name" value="Sua5_yciO_yrdC"/>
    <property type="match status" value="1"/>
</dbReference>
<evidence type="ECO:0000313" key="17">
    <source>
        <dbReference type="Proteomes" id="UP000295741"/>
    </source>
</evidence>
<dbReference type="EMBL" id="SNWP01000010">
    <property type="protein sequence ID" value="TDO29380.1"/>
    <property type="molecule type" value="Genomic_DNA"/>
</dbReference>
<dbReference type="OrthoDB" id="9814580at2"/>
<feature type="domain" description="YrdC-like" evidence="15">
    <location>
        <begin position="5"/>
        <end position="191"/>
    </location>
</feature>
<evidence type="ECO:0000256" key="11">
    <source>
        <dbReference type="ARBA" id="ARBA00029774"/>
    </source>
</evidence>
<dbReference type="InterPro" id="IPR017945">
    <property type="entry name" value="DHBP_synth_RibB-like_a/b_dom"/>
</dbReference>
<dbReference type="GO" id="GO:0006450">
    <property type="term" value="P:regulation of translational fidelity"/>
    <property type="evidence" value="ECO:0007669"/>
    <property type="project" value="TreeGrafter"/>
</dbReference>
<evidence type="ECO:0000256" key="14">
    <source>
        <dbReference type="PIRSR" id="PIRSR004930-1"/>
    </source>
</evidence>
<dbReference type="InterPro" id="IPR010923">
    <property type="entry name" value="T(6)A37_SUA5"/>
</dbReference>
<feature type="binding site" evidence="14">
    <location>
        <position position="27"/>
    </location>
    <ligand>
        <name>L-threonine</name>
        <dbReference type="ChEBI" id="CHEBI:57926"/>
    </ligand>
</feature>
<keyword evidence="17" id="KW-1185">Reference proteome</keyword>
<comment type="similarity">
    <text evidence="2 13">Belongs to the SUA5 family.</text>
</comment>
<dbReference type="AlphaFoldDB" id="A0A4R6J276"/>
<comment type="subcellular location">
    <subcellularLocation>
        <location evidence="1 13">Cytoplasm</location>
    </subcellularLocation>
</comment>
<feature type="binding site" evidence="14">
    <location>
        <position position="223"/>
    </location>
    <ligand>
        <name>ATP</name>
        <dbReference type="ChEBI" id="CHEBI:30616"/>
    </ligand>
</feature>
<evidence type="ECO:0000256" key="8">
    <source>
        <dbReference type="ARBA" id="ARBA00022695"/>
    </source>
</evidence>
<evidence type="ECO:0000256" key="5">
    <source>
        <dbReference type="ARBA" id="ARBA00022490"/>
    </source>
</evidence>
<dbReference type="PANTHER" id="PTHR17490">
    <property type="entry name" value="SUA5"/>
    <property type="match status" value="1"/>
</dbReference>
<evidence type="ECO:0000259" key="15">
    <source>
        <dbReference type="PROSITE" id="PS51163"/>
    </source>
</evidence>
<dbReference type="Gene3D" id="3.90.870.10">
    <property type="entry name" value="DHBP synthase"/>
    <property type="match status" value="1"/>
</dbReference>
<keyword evidence="7 13" id="KW-0819">tRNA processing</keyword>
<dbReference type="InterPro" id="IPR005145">
    <property type="entry name" value="Sua5_C"/>
</dbReference>
<keyword evidence="9 13" id="KW-0547">Nucleotide-binding</keyword>
<feature type="binding site" evidence="14">
    <location>
        <position position="50"/>
    </location>
    <ligand>
        <name>ATP</name>
        <dbReference type="ChEBI" id="CHEBI:30616"/>
    </ligand>
</feature>
<evidence type="ECO:0000313" key="16">
    <source>
        <dbReference type="EMBL" id="TDO29380.1"/>
    </source>
</evidence>
<feature type="binding site" evidence="14">
    <location>
        <position position="109"/>
    </location>
    <ligand>
        <name>ATP</name>
        <dbReference type="ChEBI" id="CHEBI:30616"/>
    </ligand>
</feature>
<evidence type="ECO:0000256" key="9">
    <source>
        <dbReference type="ARBA" id="ARBA00022741"/>
    </source>
</evidence>
<evidence type="ECO:0000256" key="1">
    <source>
        <dbReference type="ARBA" id="ARBA00004496"/>
    </source>
</evidence>
<dbReference type="PIRSF" id="PIRSF004930">
    <property type="entry name" value="Tln_factor_SUA5"/>
    <property type="match status" value="1"/>
</dbReference>
<evidence type="ECO:0000256" key="13">
    <source>
        <dbReference type="PIRNR" id="PIRNR004930"/>
    </source>
</evidence>
<evidence type="ECO:0000256" key="7">
    <source>
        <dbReference type="ARBA" id="ARBA00022694"/>
    </source>
</evidence>
<feature type="binding site" evidence="14">
    <location>
        <position position="54"/>
    </location>
    <ligand>
        <name>ATP</name>
        <dbReference type="ChEBI" id="CHEBI:30616"/>
    </ligand>
</feature>
<dbReference type="Proteomes" id="UP000295741">
    <property type="component" value="Unassembled WGS sequence"/>
</dbReference>
<evidence type="ECO:0000256" key="3">
    <source>
        <dbReference type="ARBA" id="ARBA00012584"/>
    </source>
</evidence>
<keyword evidence="10 13" id="KW-0067">ATP-binding</keyword>
<feature type="binding site" evidence="14">
    <location>
        <position position="135"/>
    </location>
    <ligand>
        <name>ATP</name>
        <dbReference type="ChEBI" id="CHEBI:30616"/>
    </ligand>
</feature>
<dbReference type="GO" id="GO:0008033">
    <property type="term" value="P:tRNA processing"/>
    <property type="evidence" value="ECO:0007669"/>
    <property type="project" value="UniProtKB-KW"/>
</dbReference>
<comment type="catalytic activity">
    <reaction evidence="12 13">
        <text>L-threonine + hydrogencarbonate + ATP = L-threonylcarbamoyladenylate + diphosphate + H2O</text>
        <dbReference type="Rhea" id="RHEA:36407"/>
        <dbReference type="ChEBI" id="CHEBI:15377"/>
        <dbReference type="ChEBI" id="CHEBI:17544"/>
        <dbReference type="ChEBI" id="CHEBI:30616"/>
        <dbReference type="ChEBI" id="CHEBI:33019"/>
        <dbReference type="ChEBI" id="CHEBI:57926"/>
        <dbReference type="ChEBI" id="CHEBI:73682"/>
        <dbReference type="EC" id="2.7.7.87"/>
    </reaction>
</comment>
<proteinExistence type="inferred from homology"/>
<organism evidence="16 17">
    <name type="scientific">Sediminibacterium goheungense</name>
    <dbReference type="NCBI Taxonomy" id="1086393"/>
    <lineage>
        <taxon>Bacteria</taxon>
        <taxon>Pseudomonadati</taxon>
        <taxon>Bacteroidota</taxon>
        <taxon>Chitinophagia</taxon>
        <taxon>Chitinophagales</taxon>
        <taxon>Chitinophagaceae</taxon>
        <taxon>Sediminibacterium</taxon>
    </lineage>
</organism>
<evidence type="ECO:0000256" key="10">
    <source>
        <dbReference type="ARBA" id="ARBA00022840"/>
    </source>
</evidence>
<feature type="binding site" evidence="14">
    <location>
        <position position="143"/>
    </location>
    <ligand>
        <name>ATP</name>
        <dbReference type="ChEBI" id="CHEBI:30616"/>
    </ligand>
</feature>
<dbReference type="GO" id="GO:0005524">
    <property type="term" value="F:ATP binding"/>
    <property type="evidence" value="ECO:0007669"/>
    <property type="project" value="UniProtKB-UniRule"/>
</dbReference>
<evidence type="ECO:0000256" key="6">
    <source>
        <dbReference type="ARBA" id="ARBA00022679"/>
    </source>
</evidence>
<keyword evidence="6 13" id="KW-0808">Transferase</keyword>
<dbReference type="Pfam" id="PF03481">
    <property type="entry name" value="Sua5_C"/>
    <property type="match status" value="1"/>
</dbReference>
<accession>A0A4R6J276</accession>
<dbReference type="SUPFAM" id="SSF55821">
    <property type="entry name" value="YrdC/RibB"/>
    <property type="match status" value="1"/>
</dbReference>
<feature type="binding site" evidence="14">
    <location>
        <position position="113"/>
    </location>
    <ligand>
        <name>L-threonine</name>
        <dbReference type="ChEBI" id="CHEBI:57926"/>
    </ligand>
</feature>
<dbReference type="InterPro" id="IPR006070">
    <property type="entry name" value="Sua5-like_dom"/>
</dbReference>
<gene>
    <name evidence="16" type="ORF">BC659_1469</name>
</gene>
<feature type="binding site" evidence="14">
    <location>
        <position position="187"/>
    </location>
    <ligand>
        <name>ATP</name>
        <dbReference type="ChEBI" id="CHEBI:30616"/>
    </ligand>
</feature>
<dbReference type="GO" id="GO:0000049">
    <property type="term" value="F:tRNA binding"/>
    <property type="evidence" value="ECO:0007669"/>
    <property type="project" value="TreeGrafter"/>
</dbReference>
<dbReference type="NCBIfam" id="TIGR00057">
    <property type="entry name" value="L-threonylcarbamoyladenylate synthase"/>
    <property type="match status" value="1"/>
</dbReference>
<dbReference type="PANTHER" id="PTHR17490:SF16">
    <property type="entry name" value="THREONYLCARBAMOYL-AMP SYNTHASE"/>
    <property type="match status" value="1"/>
</dbReference>
<feature type="binding site" evidence="14">
    <location>
        <position position="133"/>
    </location>
    <ligand>
        <name>L-threonine</name>
        <dbReference type="ChEBI" id="CHEBI:57926"/>
    </ligand>
</feature>
<dbReference type="InterPro" id="IPR038385">
    <property type="entry name" value="Sua5/YwlC_C"/>
</dbReference>
<dbReference type="GO" id="GO:0061710">
    <property type="term" value="F:L-threonylcarbamoyladenylate synthase"/>
    <property type="evidence" value="ECO:0007669"/>
    <property type="project" value="UniProtKB-EC"/>
</dbReference>
<comment type="caution">
    <text evidence="16">The sequence shown here is derived from an EMBL/GenBank/DDBJ whole genome shotgun (WGS) entry which is preliminary data.</text>
</comment>
<dbReference type="RefSeq" id="WP_133473983.1">
    <property type="nucleotide sequence ID" value="NZ_SNWP01000010.1"/>
</dbReference>
<dbReference type="GO" id="GO:0003725">
    <property type="term" value="F:double-stranded RNA binding"/>
    <property type="evidence" value="ECO:0007669"/>
    <property type="project" value="UniProtKB-UniRule"/>
</dbReference>